<proteinExistence type="predicted"/>
<protein>
    <submittedName>
        <fullName evidence="2">Uncharacterized protein</fullName>
    </submittedName>
</protein>
<name>A0A382CA10_9ZZZZ</name>
<dbReference type="EMBL" id="UINC01033360">
    <property type="protein sequence ID" value="SVB22531.1"/>
    <property type="molecule type" value="Genomic_DNA"/>
</dbReference>
<accession>A0A382CA10</accession>
<reference evidence="2" key="1">
    <citation type="submission" date="2018-05" db="EMBL/GenBank/DDBJ databases">
        <authorList>
            <person name="Lanie J.A."/>
            <person name="Ng W.-L."/>
            <person name="Kazmierczak K.M."/>
            <person name="Andrzejewski T.M."/>
            <person name="Davidsen T.M."/>
            <person name="Wayne K.J."/>
            <person name="Tettelin H."/>
            <person name="Glass J.I."/>
            <person name="Rusch D."/>
            <person name="Podicherti R."/>
            <person name="Tsui H.-C.T."/>
            <person name="Winkler M.E."/>
        </authorList>
    </citation>
    <scope>NUCLEOTIDE SEQUENCE</scope>
</reference>
<gene>
    <name evidence="2" type="ORF">METZ01_LOCUS175385</name>
</gene>
<evidence type="ECO:0000313" key="2">
    <source>
        <dbReference type="EMBL" id="SVB22531.1"/>
    </source>
</evidence>
<evidence type="ECO:0000256" key="1">
    <source>
        <dbReference type="SAM" id="MobiDB-lite"/>
    </source>
</evidence>
<organism evidence="2">
    <name type="scientific">marine metagenome</name>
    <dbReference type="NCBI Taxonomy" id="408172"/>
    <lineage>
        <taxon>unclassified sequences</taxon>
        <taxon>metagenomes</taxon>
        <taxon>ecological metagenomes</taxon>
    </lineage>
</organism>
<dbReference type="AlphaFoldDB" id="A0A382CA10"/>
<feature type="region of interest" description="Disordered" evidence="1">
    <location>
        <begin position="191"/>
        <end position="210"/>
    </location>
</feature>
<sequence>MSMIQDCVKQVKPRTENYIPPVEKIQNFLSEAFGLADIWKRDNHKNFIDKLVAGELLNVDGITKFPKLSAGDELVKLLKSLKDEPETKTPDHTKLNSLLKTKLGIRGLNSIAKAENNFSGPSSGNPKGEDWEALAVCGIRAHQGKPYNSGPEWERVGKFWGDYSLPAIELGKNFASEFGIDDMEQWGAKGGLSTTDRWKPAKNKTPKTDLKSGKYKISLKKFGGSQLMSGGPEESISTLDAAMVTYCEDKRSKDKVHAVMTNIQNKMGSMSEKGTIGALEKRMADAEKTGKKLSPKDAQSAVELSLGNLNAAAITKDLENLFKDKAMKAHFCWEAATGQVKFGKNHPAAANELIVFKETGTLANRMTLDSPLGAGMKLATANNFYVSFKTGGGGSKPYLALRSSKAKVDKASLQTSSYIPTFNEILAEELHRENLLTEATEHLLQLDEFALWNTIKKKAKGAASKVLDASKKIYGAVMKRLKQAFDAIKRLAGRMLNGLLNFFGIKVSNVKVKGGGSYPLL</sequence>